<dbReference type="SUPFAM" id="SSF52949">
    <property type="entry name" value="Macro domain-like"/>
    <property type="match status" value="1"/>
</dbReference>
<dbReference type="Pfam" id="PF01661">
    <property type="entry name" value="Macro"/>
    <property type="match status" value="1"/>
</dbReference>
<gene>
    <name evidence="2" type="ORF">AGOR_G00074630</name>
</gene>
<name>A0A8T3DTE5_9TELE</name>
<sequence>MAFQMSILVCRFKIPSSIGALTHCRGISCVKVFGPKSNPNLNSNVSAANLAPKSVWNPSVRKPTCSVFTRRFYYPTLHSGVADSGTSAAKFSTNSSATRSFQADSLGKSSRRKNWSVAKGCFVLVSALGLTTIVASLHSSPLCAMATGSDSINLDSSNTDWKEAKKFMLAASQQERQALYWTADFLSLDQVPIWTPSGQPTGDQSHPANEALNPKISLFRGDITKLEVDAIVNAANKTLLGGGGVDGSIHRGAGPLLKKECTTLGGCETGQAKITGAYKLPAKHVIHTVGPIVQGAVGDREREGLRNCYSNSLDAAVQNKLRTVAFPCISTGVYGYPPDQAVDEALSTVRKYLEEHHAQLDRVIFCVFLKSDEDLYQERLPRYFPRGPQVKSKL</sequence>
<reference evidence="2" key="1">
    <citation type="submission" date="2021-01" db="EMBL/GenBank/DDBJ databases">
        <authorList>
            <person name="Zahm M."/>
            <person name="Roques C."/>
            <person name="Cabau C."/>
            <person name="Klopp C."/>
            <person name="Donnadieu C."/>
            <person name="Jouanno E."/>
            <person name="Lampietro C."/>
            <person name="Louis A."/>
            <person name="Herpin A."/>
            <person name="Echchiki A."/>
            <person name="Berthelot C."/>
            <person name="Parey E."/>
            <person name="Roest-Crollius H."/>
            <person name="Braasch I."/>
            <person name="Postlethwait J."/>
            <person name="Bobe J."/>
            <person name="Montfort J."/>
            <person name="Bouchez O."/>
            <person name="Begum T."/>
            <person name="Mejri S."/>
            <person name="Adams A."/>
            <person name="Chen W.-J."/>
            <person name="Guiguen Y."/>
        </authorList>
    </citation>
    <scope>NUCLEOTIDE SEQUENCE</scope>
    <source>
        <tissue evidence="2">Blood</tissue>
    </source>
</reference>
<dbReference type="PANTHER" id="PTHR11106:SF93">
    <property type="entry name" value="ADP-RIBOSE GLYCOHYDROLASE MACROD1"/>
    <property type="match status" value="1"/>
</dbReference>
<dbReference type="Proteomes" id="UP000829720">
    <property type="component" value="Unassembled WGS sequence"/>
</dbReference>
<dbReference type="PANTHER" id="PTHR11106">
    <property type="entry name" value="GANGLIOSIDE INDUCED DIFFERENTIATION ASSOCIATED PROTEIN 2-RELATED"/>
    <property type="match status" value="1"/>
</dbReference>
<dbReference type="InterPro" id="IPR002589">
    <property type="entry name" value="Macro_dom"/>
</dbReference>
<proteinExistence type="predicted"/>
<dbReference type="NCBIfam" id="NF001664">
    <property type="entry name" value="PRK00431.1-6"/>
    <property type="match status" value="1"/>
</dbReference>
<dbReference type="EMBL" id="JAERUA010000006">
    <property type="protein sequence ID" value="KAI1898657.1"/>
    <property type="molecule type" value="Genomic_DNA"/>
</dbReference>
<evidence type="ECO:0000313" key="2">
    <source>
        <dbReference type="EMBL" id="KAI1898657.1"/>
    </source>
</evidence>
<dbReference type="SMART" id="SM00506">
    <property type="entry name" value="A1pp"/>
    <property type="match status" value="1"/>
</dbReference>
<organism evidence="2 3">
    <name type="scientific">Albula goreensis</name>
    <dbReference type="NCBI Taxonomy" id="1534307"/>
    <lineage>
        <taxon>Eukaryota</taxon>
        <taxon>Metazoa</taxon>
        <taxon>Chordata</taxon>
        <taxon>Craniata</taxon>
        <taxon>Vertebrata</taxon>
        <taxon>Euteleostomi</taxon>
        <taxon>Actinopterygii</taxon>
        <taxon>Neopterygii</taxon>
        <taxon>Teleostei</taxon>
        <taxon>Albuliformes</taxon>
        <taxon>Albulidae</taxon>
        <taxon>Albula</taxon>
    </lineage>
</organism>
<keyword evidence="3" id="KW-1185">Reference proteome</keyword>
<dbReference type="Gene3D" id="3.40.220.10">
    <property type="entry name" value="Leucine Aminopeptidase, subunit E, domain 1"/>
    <property type="match status" value="1"/>
</dbReference>
<dbReference type="InterPro" id="IPR043472">
    <property type="entry name" value="Macro_dom-like"/>
</dbReference>
<evidence type="ECO:0000313" key="3">
    <source>
        <dbReference type="Proteomes" id="UP000829720"/>
    </source>
</evidence>
<protein>
    <recommendedName>
        <fullName evidence="1">Macro domain-containing protein</fullName>
    </recommendedName>
</protein>
<dbReference type="GO" id="GO:0006974">
    <property type="term" value="P:DNA damage response"/>
    <property type="evidence" value="ECO:0007669"/>
    <property type="project" value="TreeGrafter"/>
</dbReference>
<dbReference type="CDD" id="cd02908">
    <property type="entry name" value="Macro_OAADPr_deacetylase"/>
    <property type="match status" value="1"/>
</dbReference>
<feature type="domain" description="Macro" evidence="1">
    <location>
        <begin position="203"/>
        <end position="384"/>
    </location>
</feature>
<dbReference type="GO" id="GO:0005654">
    <property type="term" value="C:nucleoplasm"/>
    <property type="evidence" value="ECO:0007669"/>
    <property type="project" value="TreeGrafter"/>
</dbReference>
<dbReference type="GO" id="GO:0042278">
    <property type="term" value="P:purine nucleoside metabolic process"/>
    <property type="evidence" value="ECO:0007669"/>
    <property type="project" value="TreeGrafter"/>
</dbReference>
<dbReference type="OrthoDB" id="6133115at2759"/>
<dbReference type="GO" id="GO:0140291">
    <property type="term" value="P:peptidyl-glutamate ADP-deribosylation"/>
    <property type="evidence" value="ECO:0007669"/>
    <property type="project" value="TreeGrafter"/>
</dbReference>
<comment type="caution">
    <text evidence="2">The sequence shown here is derived from an EMBL/GenBank/DDBJ whole genome shotgun (WGS) entry which is preliminary data.</text>
</comment>
<evidence type="ECO:0000259" key="1">
    <source>
        <dbReference type="PROSITE" id="PS51154"/>
    </source>
</evidence>
<dbReference type="GO" id="GO:0140293">
    <property type="term" value="F:ADP-ribosylglutamate hydrolase activity"/>
    <property type="evidence" value="ECO:0007669"/>
    <property type="project" value="TreeGrafter"/>
</dbReference>
<dbReference type="AlphaFoldDB" id="A0A8T3DTE5"/>
<dbReference type="PROSITE" id="PS51154">
    <property type="entry name" value="MACRO"/>
    <property type="match status" value="1"/>
</dbReference>
<accession>A0A8T3DTE5</accession>